<keyword evidence="2" id="KW-1185">Reference proteome</keyword>
<keyword evidence="1" id="KW-0808">Transferase</keyword>
<dbReference type="GO" id="GO:0016301">
    <property type="term" value="F:kinase activity"/>
    <property type="evidence" value="ECO:0007669"/>
    <property type="project" value="UniProtKB-KW"/>
</dbReference>
<keyword evidence="1" id="KW-0418">Kinase</keyword>
<name>A0A2Z7CHX8_9LAMI</name>
<evidence type="ECO:0000313" key="2">
    <source>
        <dbReference type="Proteomes" id="UP000250235"/>
    </source>
</evidence>
<dbReference type="EMBL" id="KQ995425">
    <property type="protein sequence ID" value="KZV46671.1"/>
    <property type="molecule type" value="Genomic_DNA"/>
</dbReference>
<sequence>MEDAPATFNKGNMPFSKGELTVNRLEMLIIISVVLNTIPKLASNLNFEEDLDIEKDLDVEEDEFMAADDPAMGEGMPCMGTMVMAESIRRVVV</sequence>
<gene>
    <name evidence="1" type="ORF">F511_10836</name>
</gene>
<dbReference type="AlphaFoldDB" id="A0A2Z7CHX8"/>
<protein>
    <submittedName>
        <fullName evidence="1">Serine-threonine protein kinase, plant-type</fullName>
    </submittedName>
</protein>
<evidence type="ECO:0000313" key="1">
    <source>
        <dbReference type="EMBL" id="KZV46671.1"/>
    </source>
</evidence>
<dbReference type="Proteomes" id="UP000250235">
    <property type="component" value="Unassembled WGS sequence"/>
</dbReference>
<proteinExistence type="predicted"/>
<organism evidence="1 2">
    <name type="scientific">Dorcoceras hygrometricum</name>
    <dbReference type="NCBI Taxonomy" id="472368"/>
    <lineage>
        <taxon>Eukaryota</taxon>
        <taxon>Viridiplantae</taxon>
        <taxon>Streptophyta</taxon>
        <taxon>Embryophyta</taxon>
        <taxon>Tracheophyta</taxon>
        <taxon>Spermatophyta</taxon>
        <taxon>Magnoliopsida</taxon>
        <taxon>eudicotyledons</taxon>
        <taxon>Gunneridae</taxon>
        <taxon>Pentapetalae</taxon>
        <taxon>asterids</taxon>
        <taxon>lamiids</taxon>
        <taxon>Lamiales</taxon>
        <taxon>Gesneriaceae</taxon>
        <taxon>Didymocarpoideae</taxon>
        <taxon>Trichosporeae</taxon>
        <taxon>Loxocarpinae</taxon>
        <taxon>Dorcoceras</taxon>
    </lineage>
</organism>
<reference evidence="1 2" key="1">
    <citation type="journal article" date="2015" name="Proc. Natl. Acad. Sci. U.S.A.">
        <title>The resurrection genome of Boea hygrometrica: A blueprint for survival of dehydration.</title>
        <authorList>
            <person name="Xiao L."/>
            <person name="Yang G."/>
            <person name="Zhang L."/>
            <person name="Yang X."/>
            <person name="Zhao S."/>
            <person name="Ji Z."/>
            <person name="Zhou Q."/>
            <person name="Hu M."/>
            <person name="Wang Y."/>
            <person name="Chen M."/>
            <person name="Xu Y."/>
            <person name="Jin H."/>
            <person name="Xiao X."/>
            <person name="Hu G."/>
            <person name="Bao F."/>
            <person name="Hu Y."/>
            <person name="Wan P."/>
            <person name="Li L."/>
            <person name="Deng X."/>
            <person name="Kuang T."/>
            <person name="Xiang C."/>
            <person name="Zhu J.K."/>
            <person name="Oliver M.J."/>
            <person name="He Y."/>
        </authorList>
    </citation>
    <scope>NUCLEOTIDE SEQUENCE [LARGE SCALE GENOMIC DNA]</scope>
    <source>
        <strain evidence="2">cv. XS01</strain>
    </source>
</reference>
<accession>A0A2Z7CHX8</accession>